<organism evidence="2">
    <name type="scientific">Cladocopium goreaui</name>
    <dbReference type="NCBI Taxonomy" id="2562237"/>
    <lineage>
        <taxon>Eukaryota</taxon>
        <taxon>Sar</taxon>
        <taxon>Alveolata</taxon>
        <taxon>Dinophyceae</taxon>
        <taxon>Suessiales</taxon>
        <taxon>Symbiodiniaceae</taxon>
        <taxon>Cladocopium</taxon>
    </lineage>
</organism>
<dbReference type="EMBL" id="CAMXCT020004691">
    <property type="protein sequence ID" value="CAL1163375.1"/>
    <property type="molecule type" value="Genomic_DNA"/>
</dbReference>
<name>A0A9P1GE36_9DINO</name>
<sequence length="151" mass="16712">MLFERGCNAFGHSSPPPSPKATTSQARTTTTTSQATTTTTTSQATTTTTTSQATTTDFEQSNKNQGALDCQARENRLPVLLEFSIHLYLTLLQLLELQDGSEEPGQTVTKPLSPSQRRLGWDFCPPHLSTRRRCLFADSDDPQTLQFFVKK</sequence>
<proteinExistence type="predicted"/>
<dbReference type="Proteomes" id="UP001152797">
    <property type="component" value="Unassembled WGS sequence"/>
</dbReference>
<keyword evidence="4" id="KW-1185">Reference proteome</keyword>
<dbReference type="AlphaFoldDB" id="A0A9P1GE36"/>
<protein>
    <submittedName>
        <fullName evidence="2">Uncharacterized protein</fullName>
    </submittedName>
</protein>
<dbReference type="EMBL" id="CAMXCT010004691">
    <property type="protein sequence ID" value="CAI4010000.1"/>
    <property type="molecule type" value="Genomic_DNA"/>
</dbReference>
<reference evidence="3 4" key="2">
    <citation type="submission" date="2024-05" db="EMBL/GenBank/DDBJ databases">
        <authorList>
            <person name="Chen Y."/>
            <person name="Shah S."/>
            <person name="Dougan E. K."/>
            <person name="Thang M."/>
            <person name="Chan C."/>
        </authorList>
    </citation>
    <scope>NUCLEOTIDE SEQUENCE [LARGE SCALE GENOMIC DNA]</scope>
</reference>
<evidence type="ECO:0000313" key="3">
    <source>
        <dbReference type="EMBL" id="CAL4797312.1"/>
    </source>
</evidence>
<feature type="region of interest" description="Disordered" evidence="1">
    <location>
        <begin position="1"/>
        <end position="65"/>
    </location>
</feature>
<evidence type="ECO:0000313" key="4">
    <source>
        <dbReference type="Proteomes" id="UP001152797"/>
    </source>
</evidence>
<comment type="caution">
    <text evidence="2">The sequence shown here is derived from an EMBL/GenBank/DDBJ whole genome shotgun (WGS) entry which is preliminary data.</text>
</comment>
<evidence type="ECO:0000256" key="1">
    <source>
        <dbReference type="SAM" id="MobiDB-lite"/>
    </source>
</evidence>
<reference evidence="2" key="1">
    <citation type="submission" date="2022-10" db="EMBL/GenBank/DDBJ databases">
        <authorList>
            <person name="Chen Y."/>
            <person name="Dougan E. K."/>
            <person name="Chan C."/>
            <person name="Rhodes N."/>
            <person name="Thang M."/>
        </authorList>
    </citation>
    <scope>NUCLEOTIDE SEQUENCE</scope>
</reference>
<dbReference type="EMBL" id="CAMXCT030004691">
    <property type="protein sequence ID" value="CAL4797312.1"/>
    <property type="molecule type" value="Genomic_DNA"/>
</dbReference>
<accession>A0A9P1GE36</accession>
<feature type="compositionally biased region" description="Low complexity" evidence="1">
    <location>
        <begin position="22"/>
        <end position="56"/>
    </location>
</feature>
<evidence type="ECO:0000313" key="2">
    <source>
        <dbReference type="EMBL" id="CAI4010000.1"/>
    </source>
</evidence>
<gene>
    <name evidence="2" type="ORF">C1SCF055_LOCUS35321</name>
</gene>